<dbReference type="AlphaFoldDB" id="A0A4Y2NIG5"/>
<dbReference type="Proteomes" id="UP000499080">
    <property type="component" value="Unassembled WGS sequence"/>
</dbReference>
<protein>
    <submittedName>
        <fullName evidence="1">Uncharacterized protein</fullName>
    </submittedName>
</protein>
<gene>
    <name evidence="1" type="ORF">AVEN_26091_1</name>
</gene>
<reference evidence="1 2" key="1">
    <citation type="journal article" date="2019" name="Sci. Rep.">
        <title>Orb-weaving spider Araneus ventricosus genome elucidates the spidroin gene catalogue.</title>
        <authorList>
            <person name="Kono N."/>
            <person name="Nakamura H."/>
            <person name="Ohtoshi R."/>
            <person name="Moran D.A.P."/>
            <person name="Shinohara A."/>
            <person name="Yoshida Y."/>
            <person name="Fujiwara M."/>
            <person name="Mori M."/>
            <person name="Tomita M."/>
            <person name="Arakawa K."/>
        </authorList>
    </citation>
    <scope>NUCLEOTIDE SEQUENCE [LARGE SCALE GENOMIC DNA]</scope>
</reference>
<accession>A0A4Y2NIG5</accession>
<sequence>MHASLTLISPVGWSYTPPMVNILCCIQEHSSLYPKKKCPAEGKVADDPFELTGSSDILCCIQEHCSLYPKKKSVLMNICQAEGKVADDSFELTGSSGSGTPW</sequence>
<evidence type="ECO:0000313" key="1">
    <source>
        <dbReference type="EMBL" id="GBN37486.1"/>
    </source>
</evidence>
<comment type="caution">
    <text evidence="1">The sequence shown here is derived from an EMBL/GenBank/DDBJ whole genome shotgun (WGS) entry which is preliminary data.</text>
</comment>
<keyword evidence="2" id="KW-1185">Reference proteome</keyword>
<dbReference type="EMBL" id="BGPR01009024">
    <property type="protein sequence ID" value="GBN37486.1"/>
    <property type="molecule type" value="Genomic_DNA"/>
</dbReference>
<organism evidence="1 2">
    <name type="scientific">Araneus ventricosus</name>
    <name type="common">Orbweaver spider</name>
    <name type="synonym">Epeira ventricosa</name>
    <dbReference type="NCBI Taxonomy" id="182803"/>
    <lineage>
        <taxon>Eukaryota</taxon>
        <taxon>Metazoa</taxon>
        <taxon>Ecdysozoa</taxon>
        <taxon>Arthropoda</taxon>
        <taxon>Chelicerata</taxon>
        <taxon>Arachnida</taxon>
        <taxon>Araneae</taxon>
        <taxon>Araneomorphae</taxon>
        <taxon>Entelegynae</taxon>
        <taxon>Araneoidea</taxon>
        <taxon>Araneidae</taxon>
        <taxon>Araneus</taxon>
    </lineage>
</organism>
<name>A0A4Y2NIG5_ARAVE</name>
<proteinExistence type="predicted"/>
<evidence type="ECO:0000313" key="2">
    <source>
        <dbReference type="Proteomes" id="UP000499080"/>
    </source>
</evidence>